<dbReference type="NCBIfam" id="NF004684">
    <property type="entry name" value="PRK06027.1"/>
    <property type="match status" value="1"/>
</dbReference>
<dbReference type="GO" id="GO:0008864">
    <property type="term" value="F:formyltetrahydrofolate deformylase activity"/>
    <property type="evidence" value="ECO:0007669"/>
    <property type="project" value="UniProtKB-UniRule"/>
</dbReference>
<dbReference type="OrthoDB" id="9806170at2"/>
<dbReference type="CDD" id="cd04875">
    <property type="entry name" value="ACT_F4HF-DF"/>
    <property type="match status" value="1"/>
</dbReference>
<accession>A0A418MJM7</accession>
<dbReference type="Gene3D" id="3.40.50.170">
    <property type="entry name" value="Formyl transferase, N-terminal domain"/>
    <property type="match status" value="1"/>
</dbReference>
<dbReference type="Gene3D" id="3.30.70.260">
    <property type="match status" value="1"/>
</dbReference>
<dbReference type="EMBL" id="QXED01000001">
    <property type="protein sequence ID" value="RIV27590.1"/>
    <property type="molecule type" value="Genomic_DNA"/>
</dbReference>
<dbReference type="InterPro" id="IPR036477">
    <property type="entry name" value="Formyl_transf_N_sf"/>
</dbReference>
<dbReference type="InterPro" id="IPR045865">
    <property type="entry name" value="ACT-like_dom_sf"/>
</dbReference>
<sequence>MADSDKHILLMDGPDTKGLIYHVTGVLFRHNFNIIHNDEYVSPSGQFFMRTEFEAGVTHESINGPELLDELRSVIPAGITLRLNPKKKKNIVVMVTKEHHCLAELLIRYAFDELDADILAVVSNYNTLQPLVSKFGIPFHYISHEHRTREEHEEAILRTLAIYQPEYLVLAKYMRVLTPGFVNHFPNRIINIHHSFLPAFIGANPYRQAYERGVKIIGATAHFVNNDLDEGPIIAQNVKGVDHRHTAADMATEGKDVEKIVLSQALKLVFNDRVFIQGNRAIVL</sequence>
<evidence type="ECO:0000259" key="5">
    <source>
        <dbReference type="PROSITE" id="PS51671"/>
    </source>
</evidence>
<dbReference type="AlphaFoldDB" id="A0A418MJM7"/>
<reference evidence="6 7" key="1">
    <citation type="submission" date="2018-08" db="EMBL/GenBank/DDBJ databases">
        <title>Fibrisoma montanum sp. nov., isolated from Danxia mountain soil.</title>
        <authorList>
            <person name="Huang Y."/>
        </authorList>
    </citation>
    <scope>NUCLEOTIDE SEQUENCE [LARGE SCALE GENOMIC DNA]</scope>
    <source>
        <strain evidence="6 7">HYT19</strain>
    </source>
</reference>
<dbReference type="InterPro" id="IPR002376">
    <property type="entry name" value="Formyl_transf_N"/>
</dbReference>
<name>A0A418MJM7_9BACT</name>
<dbReference type="HAMAP" id="MF_01927">
    <property type="entry name" value="PurU"/>
    <property type="match status" value="1"/>
</dbReference>
<keyword evidence="2 3" id="KW-0378">Hydrolase</keyword>
<dbReference type="PANTHER" id="PTHR42706:SF1">
    <property type="entry name" value="FORMYLTETRAHYDROFOLATE DEFORMYLASE 2, MITOCHONDRIAL"/>
    <property type="match status" value="1"/>
</dbReference>
<comment type="catalytic activity">
    <reaction evidence="3">
        <text>(6R)-10-formyltetrahydrofolate + H2O = (6S)-5,6,7,8-tetrahydrofolate + formate + H(+)</text>
        <dbReference type="Rhea" id="RHEA:19833"/>
        <dbReference type="ChEBI" id="CHEBI:15377"/>
        <dbReference type="ChEBI" id="CHEBI:15378"/>
        <dbReference type="ChEBI" id="CHEBI:15740"/>
        <dbReference type="ChEBI" id="CHEBI:57453"/>
        <dbReference type="ChEBI" id="CHEBI:195366"/>
        <dbReference type="EC" id="3.5.1.10"/>
    </reaction>
</comment>
<comment type="pathway">
    <text evidence="3">Purine metabolism; IMP biosynthesis via de novo pathway; formate from 10-formyl-5,6,7,8-tetrahydrofolate: step 1/1.</text>
</comment>
<dbReference type="UniPathway" id="UPA00074">
    <property type="reaction ID" value="UER00170"/>
</dbReference>
<dbReference type="InterPro" id="IPR004810">
    <property type="entry name" value="PurU"/>
</dbReference>
<dbReference type="PIRSF" id="PIRSF036480">
    <property type="entry name" value="FormyFH4_hydr"/>
    <property type="match status" value="1"/>
</dbReference>
<dbReference type="PRINTS" id="PR01575">
    <property type="entry name" value="FFH4HYDRLASE"/>
</dbReference>
<evidence type="ECO:0000313" key="6">
    <source>
        <dbReference type="EMBL" id="RIV27590.1"/>
    </source>
</evidence>
<keyword evidence="7" id="KW-1185">Reference proteome</keyword>
<keyword evidence="3" id="KW-0658">Purine biosynthesis</keyword>
<dbReference type="NCBIfam" id="TIGR00655">
    <property type="entry name" value="PurU"/>
    <property type="match status" value="1"/>
</dbReference>
<organism evidence="6 7">
    <name type="scientific">Fibrisoma montanum</name>
    <dbReference type="NCBI Taxonomy" id="2305895"/>
    <lineage>
        <taxon>Bacteria</taxon>
        <taxon>Pseudomonadati</taxon>
        <taxon>Bacteroidota</taxon>
        <taxon>Cytophagia</taxon>
        <taxon>Cytophagales</taxon>
        <taxon>Spirosomataceae</taxon>
        <taxon>Fibrisoma</taxon>
    </lineage>
</organism>
<dbReference type="SUPFAM" id="SSF55021">
    <property type="entry name" value="ACT-like"/>
    <property type="match status" value="1"/>
</dbReference>
<dbReference type="PROSITE" id="PS51671">
    <property type="entry name" value="ACT"/>
    <property type="match status" value="1"/>
</dbReference>
<comment type="similarity">
    <text evidence="3">Belongs to the PurU family.</text>
</comment>
<dbReference type="EC" id="3.5.1.10" evidence="3 4"/>
<evidence type="ECO:0000256" key="3">
    <source>
        <dbReference type="HAMAP-Rule" id="MF_01927"/>
    </source>
</evidence>
<evidence type="ECO:0000256" key="1">
    <source>
        <dbReference type="ARBA" id="ARBA00022563"/>
    </source>
</evidence>
<gene>
    <name evidence="3 6" type="primary">purU</name>
    <name evidence="6" type="ORF">DYU11_04610</name>
</gene>
<dbReference type="Proteomes" id="UP000283523">
    <property type="component" value="Unassembled WGS sequence"/>
</dbReference>
<dbReference type="Pfam" id="PF00551">
    <property type="entry name" value="Formyl_trans_N"/>
    <property type="match status" value="1"/>
</dbReference>
<dbReference type="RefSeq" id="WP_119666431.1">
    <property type="nucleotide sequence ID" value="NZ_QXED01000001.1"/>
</dbReference>
<comment type="function">
    <text evidence="3">Catalyzes the hydrolysis of 10-formyltetrahydrofolate (formyl-FH4) to formate and tetrahydrofolate (FH4).</text>
</comment>
<dbReference type="GO" id="GO:0006189">
    <property type="term" value="P:'de novo' IMP biosynthetic process"/>
    <property type="evidence" value="ECO:0007669"/>
    <property type="project" value="UniProtKB-UniRule"/>
</dbReference>
<evidence type="ECO:0000256" key="4">
    <source>
        <dbReference type="NCBIfam" id="TIGR00655"/>
    </source>
</evidence>
<protein>
    <recommendedName>
        <fullName evidence="3 4">Formyltetrahydrofolate deformylase</fullName>
        <ecNumber evidence="3 4">3.5.1.10</ecNumber>
    </recommendedName>
    <alternativeName>
        <fullName evidence="3">Formyl-FH(4) hydrolase</fullName>
    </alternativeName>
</protein>
<evidence type="ECO:0000313" key="7">
    <source>
        <dbReference type="Proteomes" id="UP000283523"/>
    </source>
</evidence>
<dbReference type="PANTHER" id="PTHR42706">
    <property type="entry name" value="FORMYLTETRAHYDROFOLATE DEFORMYLASE"/>
    <property type="match status" value="1"/>
</dbReference>
<keyword evidence="1 3" id="KW-0554">One-carbon metabolism</keyword>
<dbReference type="InterPro" id="IPR002912">
    <property type="entry name" value="ACT_dom"/>
</dbReference>
<dbReference type="GO" id="GO:0006730">
    <property type="term" value="P:one-carbon metabolic process"/>
    <property type="evidence" value="ECO:0007669"/>
    <property type="project" value="UniProtKB-KW"/>
</dbReference>
<feature type="active site" evidence="3">
    <location>
        <position position="229"/>
    </location>
</feature>
<comment type="caution">
    <text evidence="6">The sequence shown here is derived from an EMBL/GenBank/DDBJ whole genome shotgun (WGS) entry which is preliminary data.</text>
</comment>
<dbReference type="SUPFAM" id="SSF53328">
    <property type="entry name" value="Formyltransferase"/>
    <property type="match status" value="1"/>
</dbReference>
<dbReference type="InterPro" id="IPR044074">
    <property type="entry name" value="PurU_ACT"/>
</dbReference>
<proteinExistence type="inferred from homology"/>
<feature type="domain" description="ACT" evidence="5">
    <location>
        <begin position="8"/>
        <end position="86"/>
    </location>
</feature>
<evidence type="ECO:0000256" key="2">
    <source>
        <dbReference type="ARBA" id="ARBA00022801"/>
    </source>
</evidence>